<reference evidence="4" key="1">
    <citation type="submission" date="2016-11" db="EMBL/GenBank/DDBJ databases">
        <authorList>
            <person name="Varghese N."/>
            <person name="Submissions S."/>
        </authorList>
    </citation>
    <scope>NUCLEOTIDE SEQUENCE [LARGE SCALE GENOMIC DNA]</scope>
    <source>
        <strain evidence="4">DSM 26134</strain>
    </source>
</reference>
<name>A0A1M6VKB1_REIAG</name>
<accession>A0A1M6VKB1</accession>
<dbReference type="InterPro" id="IPR000192">
    <property type="entry name" value="Aminotrans_V_dom"/>
</dbReference>
<proteinExistence type="predicted"/>
<dbReference type="PANTHER" id="PTHR43586">
    <property type="entry name" value="CYSTEINE DESULFURASE"/>
    <property type="match status" value="1"/>
</dbReference>
<dbReference type="InterPro" id="IPR015421">
    <property type="entry name" value="PyrdxlP-dep_Trfase_major"/>
</dbReference>
<organism evidence="3 4">
    <name type="scientific">Reichenbachiella agariperforans</name>
    <dbReference type="NCBI Taxonomy" id="156994"/>
    <lineage>
        <taxon>Bacteria</taxon>
        <taxon>Pseudomonadati</taxon>
        <taxon>Bacteroidota</taxon>
        <taxon>Cytophagia</taxon>
        <taxon>Cytophagales</taxon>
        <taxon>Reichenbachiellaceae</taxon>
        <taxon>Reichenbachiella</taxon>
    </lineage>
</organism>
<sequence>MIFDEIRKNIVGWDQCFDTTYGRQQMIYADWVAGGRLYRPIEDIMVEQVGPWVANTHSYSNRTGSQMTAAYQDARKHIKSHVGAKDTDMLVTTGSGMTGAVHRLIQIMKLDQLDEQPVILMSHMEHHSHQVAWIAAGAEVVIVAPNDQAEIDLIQWESALKNYEGCKTLIGAFTAGSNVTGILTPVHALARLIHRYGGQCFVDYAATAPYVEMNMHPSHEEEKLDAIYFSPHKFLGGPGACGVLVMDEKLYHGVSSVPGGGNVTWTKPAGGYGISTDPETKEDGGTPAFLQTIRAALAIRLKEKMDVKRIEAREKELLKDAISGLQAISGVQIIGGLTAERIGVVSFNLLGIHYNAVVRMLNDRFGVQVRGGWACASTYVHYLFGIDQKQSDVMTGQIDQRNLTDKPGFVRLSLHPTMTDQELAKVLEGVAYIATHKETLIQDYVYDQKTNDFAQKGSEAVDQQQVDSWFEL</sequence>
<dbReference type="Gene3D" id="3.90.1150.10">
    <property type="entry name" value="Aspartate Aminotransferase, domain 1"/>
    <property type="match status" value="1"/>
</dbReference>
<keyword evidence="1" id="KW-0663">Pyridoxal phosphate</keyword>
<feature type="domain" description="Aminotransferase class V" evidence="2">
    <location>
        <begin position="28"/>
        <end position="425"/>
    </location>
</feature>
<dbReference type="InterPro" id="IPR015424">
    <property type="entry name" value="PyrdxlP-dep_Trfase"/>
</dbReference>
<protein>
    <submittedName>
        <fullName evidence="3">Selenocysteine lyase/Cysteine desulfurase</fullName>
    </submittedName>
</protein>
<keyword evidence="3" id="KW-0456">Lyase</keyword>
<dbReference type="STRING" id="156994.SAMN04488028_10988"/>
<keyword evidence="4" id="KW-1185">Reference proteome</keyword>
<dbReference type="Pfam" id="PF00266">
    <property type="entry name" value="Aminotran_5"/>
    <property type="match status" value="1"/>
</dbReference>
<dbReference type="SUPFAM" id="SSF53383">
    <property type="entry name" value="PLP-dependent transferases"/>
    <property type="match status" value="1"/>
</dbReference>
<dbReference type="PANTHER" id="PTHR43586:SF8">
    <property type="entry name" value="CYSTEINE DESULFURASE 1, CHLOROPLASTIC"/>
    <property type="match status" value="1"/>
</dbReference>
<evidence type="ECO:0000313" key="3">
    <source>
        <dbReference type="EMBL" id="SHK81930.1"/>
    </source>
</evidence>
<dbReference type="RefSeq" id="WP_073124908.1">
    <property type="nucleotide sequence ID" value="NZ_FRAA01000009.1"/>
</dbReference>
<dbReference type="GO" id="GO:0016829">
    <property type="term" value="F:lyase activity"/>
    <property type="evidence" value="ECO:0007669"/>
    <property type="project" value="UniProtKB-KW"/>
</dbReference>
<dbReference type="AlphaFoldDB" id="A0A1M6VKB1"/>
<evidence type="ECO:0000256" key="1">
    <source>
        <dbReference type="ARBA" id="ARBA00022898"/>
    </source>
</evidence>
<dbReference type="EMBL" id="FRAA01000009">
    <property type="protein sequence ID" value="SHK81930.1"/>
    <property type="molecule type" value="Genomic_DNA"/>
</dbReference>
<gene>
    <name evidence="3" type="ORF">SAMN04488028_10988</name>
</gene>
<dbReference type="Proteomes" id="UP000184474">
    <property type="component" value="Unassembled WGS sequence"/>
</dbReference>
<evidence type="ECO:0000259" key="2">
    <source>
        <dbReference type="Pfam" id="PF00266"/>
    </source>
</evidence>
<dbReference type="InterPro" id="IPR015422">
    <property type="entry name" value="PyrdxlP-dep_Trfase_small"/>
</dbReference>
<evidence type="ECO:0000313" key="4">
    <source>
        <dbReference type="Proteomes" id="UP000184474"/>
    </source>
</evidence>
<dbReference type="Gene3D" id="3.40.640.10">
    <property type="entry name" value="Type I PLP-dependent aspartate aminotransferase-like (Major domain)"/>
    <property type="match status" value="1"/>
</dbReference>